<keyword evidence="6 10" id="KW-0732">Signal</keyword>
<evidence type="ECO:0000256" key="10">
    <source>
        <dbReference type="SAM" id="SignalP"/>
    </source>
</evidence>
<dbReference type="Gene3D" id="2.60.40.4060">
    <property type="entry name" value="Reeler domain"/>
    <property type="match status" value="1"/>
</dbReference>
<feature type="domain" description="Reelin" evidence="11">
    <location>
        <begin position="84"/>
        <end position="257"/>
    </location>
</feature>
<dbReference type="InterPro" id="IPR002861">
    <property type="entry name" value="Reeler_dom"/>
</dbReference>
<comment type="similarity">
    <text evidence="2">Belongs to the insect defense protein family.</text>
</comment>
<gene>
    <name evidence="12" type="ORF">DPMN_101020</name>
</gene>
<dbReference type="CDD" id="cd08544">
    <property type="entry name" value="Reeler"/>
    <property type="match status" value="1"/>
</dbReference>
<dbReference type="AlphaFoldDB" id="A0A9D4LI48"/>
<dbReference type="GO" id="GO:0005576">
    <property type="term" value="C:extracellular region"/>
    <property type="evidence" value="ECO:0007669"/>
    <property type="project" value="UniProtKB-SubCell"/>
</dbReference>
<evidence type="ECO:0000256" key="2">
    <source>
        <dbReference type="ARBA" id="ARBA00008501"/>
    </source>
</evidence>
<evidence type="ECO:0000256" key="9">
    <source>
        <dbReference type="SAM" id="MobiDB-lite"/>
    </source>
</evidence>
<dbReference type="InterPro" id="IPR051237">
    <property type="entry name" value="Ferric-chelate_Red/DefProt"/>
</dbReference>
<feature type="region of interest" description="Disordered" evidence="9">
    <location>
        <begin position="543"/>
        <end position="602"/>
    </location>
</feature>
<evidence type="ECO:0000256" key="4">
    <source>
        <dbReference type="ARBA" id="ARBA00022529"/>
    </source>
</evidence>
<dbReference type="Proteomes" id="UP000828390">
    <property type="component" value="Unassembled WGS sequence"/>
</dbReference>
<organism evidence="12 13">
    <name type="scientific">Dreissena polymorpha</name>
    <name type="common">Zebra mussel</name>
    <name type="synonym">Mytilus polymorpha</name>
    <dbReference type="NCBI Taxonomy" id="45954"/>
    <lineage>
        <taxon>Eukaryota</taxon>
        <taxon>Metazoa</taxon>
        <taxon>Spiralia</taxon>
        <taxon>Lophotrochozoa</taxon>
        <taxon>Mollusca</taxon>
        <taxon>Bivalvia</taxon>
        <taxon>Autobranchia</taxon>
        <taxon>Heteroconchia</taxon>
        <taxon>Euheterodonta</taxon>
        <taxon>Imparidentia</taxon>
        <taxon>Neoheterodontei</taxon>
        <taxon>Myida</taxon>
        <taxon>Dreissenoidea</taxon>
        <taxon>Dreissenidae</taxon>
        <taxon>Dreissena</taxon>
    </lineage>
</organism>
<evidence type="ECO:0000256" key="6">
    <source>
        <dbReference type="ARBA" id="ARBA00022729"/>
    </source>
</evidence>
<keyword evidence="3" id="KW-0964">Secreted</keyword>
<feature type="compositionally biased region" description="Basic and acidic residues" evidence="9">
    <location>
        <begin position="564"/>
        <end position="573"/>
    </location>
</feature>
<dbReference type="InterPro" id="IPR042307">
    <property type="entry name" value="Reeler_sf"/>
</dbReference>
<evidence type="ECO:0000256" key="8">
    <source>
        <dbReference type="ARBA" id="ARBA00023022"/>
    </source>
</evidence>
<evidence type="ECO:0000313" key="13">
    <source>
        <dbReference type="Proteomes" id="UP000828390"/>
    </source>
</evidence>
<evidence type="ECO:0000256" key="7">
    <source>
        <dbReference type="ARBA" id="ARBA00022859"/>
    </source>
</evidence>
<proteinExistence type="inferred from homology"/>
<dbReference type="GO" id="GO:0045087">
    <property type="term" value="P:innate immune response"/>
    <property type="evidence" value="ECO:0007669"/>
    <property type="project" value="UniProtKB-KW"/>
</dbReference>
<dbReference type="GO" id="GO:0016020">
    <property type="term" value="C:membrane"/>
    <property type="evidence" value="ECO:0007669"/>
    <property type="project" value="TreeGrafter"/>
</dbReference>
<dbReference type="PANTHER" id="PTHR45828:SF9">
    <property type="entry name" value="CELL WALL INTEGRITY AND STRESS RESPONSE COMPONENT 4-LIKE-RELATED"/>
    <property type="match status" value="1"/>
</dbReference>
<keyword evidence="8" id="KW-0044">Antibiotic</keyword>
<evidence type="ECO:0000256" key="1">
    <source>
        <dbReference type="ARBA" id="ARBA00004613"/>
    </source>
</evidence>
<accession>A0A9D4LI48</accession>
<evidence type="ECO:0000313" key="12">
    <source>
        <dbReference type="EMBL" id="KAH3858396.1"/>
    </source>
</evidence>
<feature type="chain" id="PRO_5039688931" description="Reelin domain-containing protein" evidence="10">
    <location>
        <begin position="29"/>
        <end position="602"/>
    </location>
</feature>
<keyword evidence="5" id="KW-0399">Innate immunity</keyword>
<keyword evidence="7" id="KW-0391">Immunity</keyword>
<evidence type="ECO:0000259" key="11">
    <source>
        <dbReference type="PROSITE" id="PS51019"/>
    </source>
</evidence>
<sequence>MERNITNACLCLCVILFIICVQIKCVWTQPLGFNGQPSNMNNGQQLNPSNGQQFNINNRQQFNTNTRGQNGPIIPQQQRNRDFRVNSVNLGNTPINFLCQNRLPLFAARMNIPPSTESSPYTITTEPSVISPGDTVYVRISVQPGRAIMSVFMQAFYAPISSDSIYTNQVGVGGQFSPTPQTTLQSCFAPYDTAVFSGTSADQTEARLQWTAPQSTGTAQFRATIVESTGAYWTDIVSAPISIVSRSLDNIINHSNPTVMIGPQSTQADSSANQIPTSDSTIKATTNQTKNKLNGTHVDNKNIMREDVSLFQRRDQNNSFFGQHGNGDVERNVSGKNATLKKDDELMTAISETFKSVSGPEQSVNDVLLHQGVMAVQKVGPNGEQVNINAAQLDGKTPVDAPKDASIKMDRDLPDSGDELFIDIPSADPSQKPTYVYDEMNKHPEDFEPPQTSEFLGTLMEMAGGGGGGGGGLGSMLGMMKTANQMKGLLGGGGGGGAMPQQQNMMGGGGGGGLPGGLGMLTNLMGAGGGGGGGLLGNLLGGRKQGVEPATKRRRRKPWTTSTSERRACEPKPTKRAFLGRLARSGPLNRRCRTASGKTRGE</sequence>
<reference evidence="12" key="2">
    <citation type="submission" date="2020-11" db="EMBL/GenBank/DDBJ databases">
        <authorList>
            <person name="McCartney M.A."/>
            <person name="Auch B."/>
            <person name="Kono T."/>
            <person name="Mallez S."/>
            <person name="Becker A."/>
            <person name="Gohl D.M."/>
            <person name="Silverstein K.A.T."/>
            <person name="Koren S."/>
            <person name="Bechman K.B."/>
            <person name="Herman A."/>
            <person name="Abrahante J.E."/>
            <person name="Garbe J."/>
        </authorList>
    </citation>
    <scope>NUCLEOTIDE SEQUENCE</scope>
    <source>
        <strain evidence="12">Duluth1</strain>
        <tissue evidence="12">Whole animal</tissue>
    </source>
</reference>
<evidence type="ECO:0000256" key="3">
    <source>
        <dbReference type="ARBA" id="ARBA00022525"/>
    </source>
</evidence>
<dbReference type="PROSITE" id="PS51019">
    <property type="entry name" value="REELIN"/>
    <property type="match status" value="1"/>
</dbReference>
<keyword evidence="13" id="KW-1185">Reference proteome</keyword>
<reference evidence="12" key="1">
    <citation type="journal article" date="2019" name="bioRxiv">
        <title>The Genome of the Zebra Mussel, Dreissena polymorpha: A Resource for Invasive Species Research.</title>
        <authorList>
            <person name="McCartney M.A."/>
            <person name="Auch B."/>
            <person name="Kono T."/>
            <person name="Mallez S."/>
            <person name="Zhang Y."/>
            <person name="Obille A."/>
            <person name="Becker A."/>
            <person name="Abrahante J.E."/>
            <person name="Garbe J."/>
            <person name="Badalamenti J.P."/>
            <person name="Herman A."/>
            <person name="Mangelson H."/>
            <person name="Liachko I."/>
            <person name="Sullivan S."/>
            <person name="Sone E.D."/>
            <person name="Koren S."/>
            <person name="Silverstein K.A.T."/>
            <person name="Beckman K.B."/>
            <person name="Gohl D.M."/>
        </authorList>
    </citation>
    <scope>NUCLEOTIDE SEQUENCE</scope>
    <source>
        <strain evidence="12">Duluth1</strain>
        <tissue evidence="12">Whole animal</tissue>
    </source>
</reference>
<comment type="subcellular location">
    <subcellularLocation>
        <location evidence="1">Secreted</location>
    </subcellularLocation>
</comment>
<protein>
    <recommendedName>
        <fullName evidence="11">Reelin domain-containing protein</fullName>
    </recommendedName>
</protein>
<keyword evidence="4" id="KW-0929">Antimicrobial</keyword>
<evidence type="ECO:0000256" key="5">
    <source>
        <dbReference type="ARBA" id="ARBA00022588"/>
    </source>
</evidence>
<dbReference type="GO" id="GO:0042742">
    <property type="term" value="P:defense response to bacterium"/>
    <property type="evidence" value="ECO:0007669"/>
    <property type="project" value="UniProtKB-KW"/>
</dbReference>
<feature type="signal peptide" evidence="10">
    <location>
        <begin position="1"/>
        <end position="28"/>
    </location>
</feature>
<dbReference type="EMBL" id="JAIWYP010000003">
    <property type="protein sequence ID" value="KAH3858396.1"/>
    <property type="molecule type" value="Genomic_DNA"/>
</dbReference>
<dbReference type="PANTHER" id="PTHR45828">
    <property type="entry name" value="CYTOCHROME B561/FERRIC REDUCTASE TRANSMEMBRANE"/>
    <property type="match status" value="1"/>
</dbReference>
<name>A0A9D4LI48_DREPO</name>
<comment type="caution">
    <text evidence="12">The sequence shown here is derived from an EMBL/GenBank/DDBJ whole genome shotgun (WGS) entry which is preliminary data.</text>
</comment>
<dbReference type="Pfam" id="PF02014">
    <property type="entry name" value="Reeler"/>
    <property type="match status" value="1"/>
</dbReference>